<keyword evidence="1" id="KW-0812">Transmembrane</keyword>
<feature type="transmembrane region" description="Helical" evidence="1">
    <location>
        <begin position="42"/>
        <end position="68"/>
    </location>
</feature>
<sequence length="237" mass="27395">MLLGVRHKREILLRHLLAGGISTLLVYLGWQVHSGWDPEMRLWKSFGVAGAFLIWFVALIGPAIRLWAPLVRIISWRREAGIWFAVVTLVHFYLVWDGWARWDVRELLGYQYVAELDAYLRFEPGFGLANLMGLMALLFALILAATSFDRAVSFLGPSSWKWLHSFTYVIFYVVALHSLYFAFMHYTPAPHRVLMGLPTEYPENILRFVYLGMLLSVFMAQVAAFVKTVHQRRSTVR</sequence>
<dbReference type="Proteomes" id="UP000199258">
    <property type="component" value="Unassembled WGS sequence"/>
</dbReference>
<gene>
    <name evidence="2" type="ORF">SAMN04488693_12716</name>
</gene>
<dbReference type="OrthoDB" id="2474810at2"/>
<dbReference type="AlphaFoldDB" id="A0A1G8NYD0"/>
<evidence type="ECO:0000313" key="3">
    <source>
        <dbReference type="Proteomes" id="UP000199258"/>
    </source>
</evidence>
<name>A0A1G8NYD0_9MICC</name>
<feature type="transmembrane region" description="Helical" evidence="1">
    <location>
        <begin position="205"/>
        <end position="226"/>
    </location>
</feature>
<organism evidence="2 3">
    <name type="scientific">Arthrobacter subterraneus</name>
    <dbReference type="NCBI Taxonomy" id="335973"/>
    <lineage>
        <taxon>Bacteria</taxon>
        <taxon>Bacillati</taxon>
        <taxon>Actinomycetota</taxon>
        <taxon>Actinomycetes</taxon>
        <taxon>Micrococcales</taxon>
        <taxon>Micrococcaceae</taxon>
        <taxon>Arthrobacter</taxon>
    </lineage>
</organism>
<protein>
    <submittedName>
        <fullName evidence="2">Sulfoxide reductase heme-binding subunit YedZ</fullName>
    </submittedName>
</protein>
<reference evidence="2 3" key="1">
    <citation type="submission" date="2016-10" db="EMBL/GenBank/DDBJ databases">
        <authorList>
            <person name="de Groot N.N."/>
        </authorList>
    </citation>
    <scope>NUCLEOTIDE SEQUENCE [LARGE SCALE GENOMIC DNA]</scope>
    <source>
        <strain evidence="2 3">NP_1H</strain>
    </source>
</reference>
<evidence type="ECO:0000313" key="2">
    <source>
        <dbReference type="EMBL" id="SDI85244.1"/>
    </source>
</evidence>
<keyword evidence="3" id="KW-1185">Reference proteome</keyword>
<feature type="transmembrane region" description="Helical" evidence="1">
    <location>
        <begin position="80"/>
        <end position="96"/>
    </location>
</feature>
<dbReference type="STRING" id="335973.SAMN04488693_12716"/>
<keyword evidence="1" id="KW-0472">Membrane</keyword>
<keyword evidence="1" id="KW-1133">Transmembrane helix</keyword>
<evidence type="ECO:0000256" key="1">
    <source>
        <dbReference type="SAM" id="Phobius"/>
    </source>
</evidence>
<feature type="transmembrane region" description="Helical" evidence="1">
    <location>
        <begin position="12"/>
        <end position="30"/>
    </location>
</feature>
<feature type="transmembrane region" description="Helical" evidence="1">
    <location>
        <begin position="126"/>
        <end position="145"/>
    </location>
</feature>
<proteinExistence type="predicted"/>
<feature type="transmembrane region" description="Helical" evidence="1">
    <location>
        <begin position="166"/>
        <end position="185"/>
    </location>
</feature>
<dbReference type="EMBL" id="FNDT01000027">
    <property type="protein sequence ID" value="SDI85244.1"/>
    <property type="molecule type" value="Genomic_DNA"/>
</dbReference>
<accession>A0A1G8NYD0</accession>